<sequence>MKSLHIDDNEMNPTIRKVGIQGISGWPKGRKLYDYEMLYVIKGKGNIEVNGQRSKLTSGSLVLIPPDTASELSFTSVFIDVIWIHFDFMFFGSGEDIDDFDSQLKKKHLVRPQIYFHNGYTLPYHMKVDDKQQFCDYFKRLLDHYSAHGLFWQLRCKSILLEILYQMVNQLYLDSGFSDSLSKERLVHDMQHYIHTHYTQKLTLSEIAGFAGISHNYANQLFKDQIGETIIQHLNQFRIKKAINLIKTSSLTMEQIAEQVGFSNTYYFSRVMKKTTGNSPTDYKKGAL</sequence>
<reference evidence="5" key="1">
    <citation type="submission" date="2020-07" db="EMBL/GenBank/DDBJ databases">
        <title>Vallitalea pronyensis genome.</title>
        <authorList>
            <person name="Postec A."/>
        </authorList>
    </citation>
    <scope>NUCLEOTIDE SEQUENCE</scope>
    <source>
        <strain evidence="5">FatNI3</strain>
    </source>
</reference>
<dbReference type="Pfam" id="PF12833">
    <property type="entry name" value="HTH_18"/>
    <property type="match status" value="1"/>
</dbReference>
<dbReference type="KEGG" id="vpy:HZI73_00955"/>
<dbReference type="RefSeq" id="WP_212696409.1">
    <property type="nucleotide sequence ID" value="NZ_CP058649.1"/>
</dbReference>
<dbReference type="SUPFAM" id="SSF46689">
    <property type="entry name" value="Homeodomain-like"/>
    <property type="match status" value="2"/>
</dbReference>
<dbReference type="PROSITE" id="PS01124">
    <property type="entry name" value="HTH_ARAC_FAMILY_2"/>
    <property type="match status" value="1"/>
</dbReference>
<evidence type="ECO:0000313" key="5">
    <source>
        <dbReference type="EMBL" id="QUI20950.1"/>
    </source>
</evidence>
<dbReference type="InterPro" id="IPR037923">
    <property type="entry name" value="HTH-like"/>
</dbReference>
<accession>A0A8J8SEV8</accession>
<dbReference type="InterPro" id="IPR003313">
    <property type="entry name" value="AraC-bd"/>
</dbReference>
<dbReference type="EMBL" id="CP058649">
    <property type="protein sequence ID" value="QUI20950.1"/>
    <property type="molecule type" value="Genomic_DNA"/>
</dbReference>
<name>A0A8J8SEV8_9FIRM</name>
<evidence type="ECO:0000256" key="3">
    <source>
        <dbReference type="ARBA" id="ARBA00023163"/>
    </source>
</evidence>
<evidence type="ECO:0000313" key="6">
    <source>
        <dbReference type="Proteomes" id="UP000683246"/>
    </source>
</evidence>
<evidence type="ECO:0000256" key="2">
    <source>
        <dbReference type="ARBA" id="ARBA00023125"/>
    </source>
</evidence>
<dbReference type="Gene3D" id="1.10.10.60">
    <property type="entry name" value="Homeodomain-like"/>
    <property type="match status" value="2"/>
</dbReference>
<protein>
    <submittedName>
        <fullName evidence="5">AraC family transcriptional regulator</fullName>
    </submittedName>
</protein>
<dbReference type="InterPro" id="IPR018060">
    <property type="entry name" value="HTH_AraC"/>
</dbReference>
<dbReference type="PRINTS" id="PR00032">
    <property type="entry name" value="HTHARAC"/>
</dbReference>
<dbReference type="AlphaFoldDB" id="A0A8J8SEV8"/>
<dbReference type="PANTHER" id="PTHR43280">
    <property type="entry name" value="ARAC-FAMILY TRANSCRIPTIONAL REGULATOR"/>
    <property type="match status" value="1"/>
</dbReference>
<organism evidence="5 6">
    <name type="scientific">Vallitalea pronyensis</name>
    <dbReference type="NCBI Taxonomy" id="1348613"/>
    <lineage>
        <taxon>Bacteria</taxon>
        <taxon>Bacillati</taxon>
        <taxon>Bacillota</taxon>
        <taxon>Clostridia</taxon>
        <taxon>Lachnospirales</taxon>
        <taxon>Vallitaleaceae</taxon>
        <taxon>Vallitalea</taxon>
    </lineage>
</organism>
<proteinExistence type="predicted"/>
<keyword evidence="1" id="KW-0805">Transcription regulation</keyword>
<keyword evidence="6" id="KW-1185">Reference proteome</keyword>
<dbReference type="GO" id="GO:0003700">
    <property type="term" value="F:DNA-binding transcription factor activity"/>
    <property type="evidence" value="ECO:0007669"/>
    <property type="project" value="InterPro"/>
</dbReference>
<dbReference type="Gene3D" id="2.60.120.10">
    <property type="entry name" value="Jelly Rolls"/>
    <property type="match status" value="1"/>
</dbReference>
<keyword evidence="3" id="KW-0804">Transcription</keyword>
<gene>
    <name evidence="5" type="ORF">HZI73_00955</name>
</gene>
<dbReference type="PANTHER" id="PTHR43280:SF28">
    <property type="entry name" value="HTH-TYPE TRANSCRIPTIONAL ACTIVATOR RHAS"/>
    <property type="match status" value="1"/>
</dbReference>
<evidence type="ECO:0000259" key="4">
    <source>
        <dbReference type="PROSITE" id="PS01124"/>
    </source>
</evidence>
<dbReference type="SMART" id="SM00342">
    <property type="entry name" value="HTH_ARAC"/>
    <property type="match status" value="1"/>
</dbReference>
<keyword evidence="2" id="KW-0238">DNA-binding</keyword>
<dbReference type="GO" id="GO:0043565">
    <property type="term" value="F:sequence-specific DNA binding"/>
    <property type="evidence" value="ECO:0007669"/>
    <property type="project" value="InterPro"/>
</dbReference>
<dbReference type="InterPro" id="IPR014710">
    <property type="entry name" value="RmlC-like_jellyroll"/>
</dbReference>
<dbReference type="SUPFAM" id="SSF51215">
    <property type="entry name" value="Regulatory protein AraC"/>
    <property type="match status" value="1"/>
</dbReference>
<dbReference type="Pfam" id="PF02311">
    <property type="entry name" value="AraC_binding"/>
    <property type="match status" value="1"/>
</dbReference>
<dbReference type="InterPro" id="IPR009057">
    <property type="entry name" value="Homeodomain-like_sf"/>
</dbReference>
<evidence type="ECO:0000256" key="1">
    <source>
        <dbReference type="ARBA" id="ARBA00023015"/>
    </source>
</evidence>
<feature type="domain" description="HTH araC/xylS-type" evidence="4">
    <location>
        <begin position="188"/>
        <end position="286"/>
    </location>
</feature>
<dbReference type="InterPro" id="IPR020449">
    <property type="entry name" value="Tscrpt_reg_AraC-type_HTH"/>
</dbReference>
<dbReference type="Proteomes" id="UP000683246">
    <property type="component" value="Chromosome"/>
</dbReference>